<keyword evidence="3" id="KW-1185">Reference proteome</keyword>
<sequence>MKRCLLRAKPWTFFPADETLNTEGELAQQQLRRQYESKGETSAQLFAPFHVPMASASAQVSTQELNTEDIQMMLTETVAKSISGTNSPTKRKRRDAVTEEPSLQRNAGGAAGGEKVLVLPLQVPRRLRRQA</sequence>
<feature type="compositionally biased region" description="Polar residues" evidence="1">
    <location>
        <begin position="78"/>
        <end position="88"/>
    </location>
</feature>
<gene>
    <name evidence="2" type="ORF">N7G274_002563</name>
</gene>
<accession>A0ABR4AG63</accession>
<organism evidence="2 3">
    <name type="scientific">Stereocaulon virgatum</name>
    <dbReference type="NCBI Taxonomy" id="373712"/>
    <lineage>
        <taxon>Eukaryota</taxon>
        <taxon>Fungi</taxon>
        <taxon>Dikarya</taxon>
        <taxon>Ascomycota</taxon>
        <taxon>Pezizomycotina</taxon>
        <taxon>Lecanoromycetes</taxon>
        <taxon>OSLEUM clade</taxon>
        <taxon>Lecanoromycetidae</taxon>
        <taxon>Lecanorales</taxon>
        <taxon>Lecanorineae</taxon>
        <taxon>Stereocaulaceae</taxon>
        <taxon>Stereocaulon</taxon>
    </lineage>
</organism>
<comment type="caution">
    <text evidence="2">The sequence shown here is derived from an EMBL/GenBank/DDBJ whole genome shotgun (WGS) entry which is preliminary data.</text>
</comment>
<feature type="region of interest" description="Disordered" evidence="1">
    <location>
        <begin position="78"/>
        <end position="115"/>
    </location>
</feature>
<evidence type="ECO:0000313" key="3">
    <source>
        <dbReference type="Proteomes" id="UP001590950"/>
    </source>
</evidence>
<dbReference type="EMBL" id="JBEFKJ010000008">
    <property type="protein sequence ID" value="KAL2044788.1"/>
    <property type="molecule type" value="Genomic_DNA"/>
</dbReference>
<evidence type="ECO:0000256" key="1">
    <source>
        <dbReference type="SAM" id="MobiDB-lite"/>
    </source>
</evidence>
<evidence type="ECO:0000313" key="2">
    <source>
        <dbReference type="EMBL" id="KAL2044788.1"/>
    </source>
</evidence>
<name>A0ABR4AG63_9LECA</name>
<reference evidence="2 3" key="1">
    <citation type="submission" date="2024-09" db="EMBL/GenBank/DDBJ databases">
        <title>Rethinking Asexuality: The Enigmatic Case of Functional Sexual Genes in Lepraria (Stereocaulaceae).</title>
        <authorList>
            <person name="Doellman M."/>
            <person name="Sun Y."/>
            <person name="Barcenas-Pena A."/>
            <person name="Lumbsch H.T."/>
            <person name="Grewe F."/>
        </authorList>
    </citation>
    <scope>NUCLEOTIDE SEQUENCE [LARGE SCALE GENOMIC DNA]</scope>
    <source>
        <strain evidence="2 3">Mercado 3170</strain>
    </source>
</reference>
<proteinExistence type="predicted"/>
<protein>
    <submittedName>
        <fullName evidence="2">Uncharacterized protein</fullName>
    </submittedName>
</protein>
<dbReference type="Proteomes" id="UP001590950">
    <property type="component" value="Unassembled WGS sequence"/>
</dbReference>